<gene>
    <name evidence="2" type="ORF">SPAR_22534</name>
</gene>
<comment type="caution">
    <text evidence="2">The sequence shown here is derived from an EMBL/GenBank/DDBJ whole genome shotgun (WGS) entry which is preliminary data.</text>
</comment>
<protein>
    <submittedName>
        <fullName evidence="2">Uncharacterized protein</fullName>
    </submittedName>
</protein>
<accession>A0A1R1SG03</accession>
<feature type="region of interest" description="Disordered" evidence="1">
    <location>
        <begin position="1"/>
        <end position="51"/>
    </location>
</feature>
<keyword evidence="3" id="KW-1185">Reference proteome</keyword>
<reference evidence="2 3" key="1">
    <citation type="submission" date="2013-05" db="EMBL/GenBank/DDBJ databases">
        <title>Genome sequence of Streptomyces sparsogenes DSM 40356.</title>
        <authorList>
            <person name="Coyne S."/>
            <person name="Seebeck F.P."/>
        </authorList>
    </citation>
    <scope>NUCLEOTIDE SEQUENCE [LARGE SCALE GENOMIC DNA]</scope>
    <source>
        <strain evidence="2 3">DSM 40356</strain>
    </source>
</reference>
<sequence>MKSAARDGDKEGDDGDSARSALPVEVPMAQTLRPTTDNRTHTIDVQGPHTA</sequence>
<evidence type="ECO:0000313" key="3">
    <source>
        <dbReference type="Proteomes" id="UP000186168"/>
    </source>
</evidence>
<evidence type="ECO:0000313" key="2">
    <source>
        <dbReference type="EMBL" id="OMI37176.1"/>
    </source>
</evidence>
<dbReference type="EMBL" id="ASQP01000317">
    <property type="protein sequence ID" value="OMI37176.1"/>
    <property type="molecule type" value="Genomic_DNA"/>
</dbReference>
<name>A0A1R1SG03_9ACTN</name>
<dbReference type="Proteomes" id="UP000186168">
    <property type="component" value="Unassembled WGS sequence"/>
</dbReference>
<dbReference type="AlphaFoldDB" id="A0A1R1SG03"/>
<proteinExistence type="predicted"/>
<evidence type="ECO:0000256" key="1">
    <source>
        <dbReference type="SAM" id="MobiDB-lite"/>
    </source>
</evidence>
<organism evidence="2 3">
    <name type="scientific">Streptomyces sparsogenes DSM 40356</name>
    <dbReference type="NCBI Taxonomy" id="1331668"/>
    <lineage>
        <taxon>Bacteria</taxon>
        <taxon>Bacillati</taxon>
        <taxon>Actinomycetota</taxon>
        <taxon>Actinomycetes</taxon>
        <taxon>Kitasatosporales</taxon>
        <taxon>Streptomycetaceae</taxon>
        <taxon>Streptomyces</taxon>
    </lineage>
</organism>